<sequence length="493" mass="56786">YILKPFELSDLDRILDLLNPQKNKDGSTKNSERHSLTDEEIKGDEIKKLIKLYEENRREEKEVELENLKEVKKKRARENKIPESERVWKVLHPRLPPPYSSEINESKSINTICGELKIIKKETRCNVCFKRIPRGKTPLTKTTCPSCASSLESGFWKGITMGLPLEEHGIERWHLHEIWEHSEIEDIYLLKALVDAGDPIARRVFKIEVAERFGSGDPNTIISLVNANLLDYFSLEEQKELIRPNVPVILKISPHLFENGFVSSDDPLLEEAKEGLVRSLRELGELGPGVSRKLELEESKKIEEGRKEEEEEVEYGILKRGLKRHLNDKENEEIKSTIETYIRGLVFKKILQIGVYPPDLHQIEKRIRNDSLIPDSIPIFFKEEIKQKTERSYYDILFVEGGGYPNTITLPMAYFGSKGYTCQGVCDGKKGFEELNNNIPKVILLDIILPEVSGYEICKQIKSNPKWKDIPVFFFTSLPSSEVKRHMEETGAD</sequence>
<accession>X1BJ25</accession>
<evidence type="ECO:0000256" key="3">
    <source>
        <dbReference type="SAM" id="MobiDB-lite"/>
    </source>
</evidence>
<feature type="compositionally biased region" description="Basic and acidic residues" evidence="3">
    <location>
        <begin position="22"/>
        <end position="39"/>
    </location>
</feature>
<feature type="domain" description="Response regulatory" evidence="4">
    <location>
        <begin position="397"/>
        <end position="493"/>
    </location>
</feature>
<keyword evidence="2" id="KW-0175">Coiled coil</keyword>
<feature type="coiled-coil region" evidence="2">
    <location>
        <begin position="46"/>
        <end position="78"/>
    </location>
</feature>
<dbReference type="Pfam" id="PF00072">
    <property type="entry name" value="Response_reg"/>
    <property type="match status" value="1"/>
</dbReference>
<dbReference type="InterPro" id="IPR011006">
    <property type="entry name" value="CheY-like_superfamily"/>
</dbReference>
<feature type="non-terminal residue" evidence="5">
    <location>
        <position position="1"/>
    </location>
</feature>
<dbReference type="PANTHER" id="PTHR44591">
    <property type="entry name" value="STRESS RESPONSE REGULATOR PROTEIN 1"/>
    <property type="match status" value="1"/>
</dbReference>
<evidence type="ECO:0000256" key="2">
    <source>
        <dbReference type="SAM" id="Coils"/>
    </source>
</evidence>
<evidence type="ECO:0000256" key="1">
    <source>
        <dbReference type="ARBA" id="ARBA00022553"/>
    </source>
</evidence>
<feature type="region of interest" description="Disordered" evidence="3">
    <location>
        <begin position="20"/>
        <end position="39"/>
    </location>
</feature>
<gene>
    <name evidence="5" type="ORF">S01H4_15897</name>
</gene>
<dbReference type="InterPro" id="IPR001789">
    <property type="entry name" value="Sig_transdc_resp-reg_receiver"/>
</dbReference>
<name>X1BJ25_9ZZZZ</name>
<comment type="caution">
    <text evidence="5">The sequence shown here is derived from an EMBL/GenBank/DDBJ whole genome shotgun (WGS) entry which is preliminary data.</text>
</comment>
<dbReference type="PROSITE" id="PS50110">
    <property type="entry name" value="RESPONSE_REGULATORY"/>
    <property type="match status" value="1"/>
</dbReference>
<dbReference type="Gene3D" id="3.40.50.2300">
    <property type="match status" value="1"/>
</dbReference>
<proteinExistence type="predicted"/>
<keyword evidence="1" id="KW-0597">Phosphoprotein</keyword>
<dbReference type="EMBL" id="BART01006965">
    <property type="protein sequence ID" value="GAG72051.1"/>
    <property type="molecule type" value="Genomic_DNA"/>
</dbReference>
<protein>
    <recommendedName>
        <fullName evidence="4">Response regulatory domain-containing protein</fullName>
    </recommendedName>
</protein>
<dbReference type="GO" id="GO:0000160">
    <property type="term" value="P:phosphorelay signal transduction system"/>
    <property type="evidence" value="ECO:0007669"/>
    <property type="project" value="InterPro"/>
</dbReference>
<evidence type="ECO:0000259" key="4">
    <source>
        <dbReference type="PROSITE" id="PS50110"/>
    </source>
</evidence>
<dbReference type="SUPFAM" id="SSF52172">
    <property type="entry name" value="CheY-like"/>
    <property type="match status" value="1"/>
</dbReference>
<reference evidence="5" key="1">
    <citation type="journal article" date="2014" name="Front. Microbiol.">
        <title>High frequency of phylogenetically diverse reductive dehalogenase-homologous genes in deep subseafloor sedimentary metagenomes.</title>
        <authorList>
            <person name="Kawai M."/>
            <person name="Futagami T."/>
            <person name="Toyoda A."/>
            <person name="Takaki Y."/>
            <person name="Nishi S."/>
            <person name="Hori S."/>
            <person name="Arai W."/>
            <person name="Tsubouchi T."/>
            <person name="Morono Y."/>
            <person name="Uchiyama I."/>
            <person name="Ito T."/>
            <person name="Fujiyama A."/>
            <person name="Inagaki F."/>
            <person name="Takami H."/>
        </authorList>
    </citation>
    <scope>NUCLEOTIDE SEQUENCE</scope>
    <source>
        <strain evidence="5">Expedition CK06-06</strain>
    </source>
</reference>
<dbReference type="InterPro" id="IPR050595">
    <property type="entry name" value="Bact_response_regulator"/>
</dbReference>
<organism evidence="5">
    <name type="scientific">marine sediment metagenome</name>
    <dbReference type="NCBI Taxonomy" id="412755"/>
    <lineage>
        <taxon>unclassified sequences</taxon>
        <taxon>metagenomes</taxon>
        <taxon>ecological metagenomes</taxon>
    </lineage>
</organism>
<dbReference type="AlphaFoldDB" id="X1BJ25"/>
<evidence type="ECO:0000313" key="5">
    <source>
        <dbReference type="EMBL" id="GAG72051.1"/>
    </source>
</evidence>
<dbReference type="PANTHER" id="PTHR44591:SF3">
    <property type="entry name" value="RESPONSE REGULATORY DOMAIN-CONTAINING PROTEIN"/>
    <property type="match status" value="1"/>
</dbReference>
<feature type="non-terminal residue" evidence="5">
    <location>
        <position position="493"/>
    </location>
</feature>